<evidence type="ECO:0000313" key="2">
    <source>
        <dbReference type="EMBL" id="EKE27780.1"/>
    </source>
</evidence>
<reference evidence="2" key="1">
    <citation type="journal article" date="2012" name="Science">
        <title>Fermentation, hydrogen, and sulfur metabolism in multiple uncultivated bacterial phyla.</title>
        <authorList>
            <person name="Wrighton K.C."/>
            <person name="Thomas B.C."/>
            <person name="Sharon I."/>
            <person name="Miller C.S."/>
            <person name="Castelle C.J."/>
            <person name="VerBerkmoes N.C."/>
            <person name="Wilkins M.J."/>
            <person name="Hettich R.L."/>
            <person name="Lipton M.S."/>
            <person name="Williams K.H."/>
            <person name="Long P.E."/>
            <person name="Banfield J.F."/>
        </authorList>
    </citation>
    <scope>NUCLEOTIDE SEQUENCE [LARGE SCALE GENOMIC DNA]</scope>
</reference>
<proteinExistence type="predicted"/>
<dbReference type="EMBL" id="AMFJ01000428">
    <property type="protein sequence ID" value="EKE27780.1"/>
    <property type="molecule type" value="Genomic_DNA"/>
</dbReference>
<keyword evidence="1" id="KW-0472">Membrane</keyword>
<gene>
    <name evidence="2" type="ORF">ACD_3C00154G0023</name>
</gene>
<keyword evidence="1" id="KW-0812">Transmembrane</keyword>
<accession>K2GWQ3</accession>
<keyword evidence="1" id="KW-1133">Transmembrane helix</keyword>
<comment type="caution">
    <text evidence="2">The sequence shown here is derived from an EMBL/GenBank/DDBJ whole genome shotgun (WGS) entry which is preliminary data.</text>
</comment>
<name>K2GWQ3_9BACT</name>
<evidence type="ECO:0000256" key="1">
    <source>
        <dbReference type="SAM" id="Phobius"/>
    </source>
</evidence>
<feature type="transmembrane region" description="Helical" evidence="1">
    <location>
        <begin position="526"/>
        <end position="551"/>
    </location>
</feature>
<organism evidence="2">
    <name type="scientific">uncultured bacterium</name>
    <name type="common">gcode 4</name>
    <dbReference type="NCBI Taxonomy" id="1234023"/>
    <lineage>
        <taxon>Bacteria</taxon>
        <taxon>environmental samples</taxon>
    </lineage>
</organism>
<protein>
    <submittedName>
        <fullName evidence="2">Uncharacterized protein</fullName>
    </submittedName>
</protein>
<sequence>MTNPSPESDKVKPTVKTPEQIAIELEKKAKVLESEWKTADAKRKRELAKKVREIGTDTVTGTTELKLQNLQSQLPELEKKDLKEAREVAVVAVGAVGLTMAAKKLSDTIDETWLDKLGVKDSIKKWISENAADKPGEDDGFFEKMIYKIKMIFLIPLAAAFGVDLDKLKWETEDQTEESLAEKTPEQQIDYKYIIVTQLFSKMFWGQFGKNEWCLNNLFSMKEFRNKKFSELRSVYDKYYKSKNKAWIWKDLWIAWYKDEQIFLAMTSLMASNSNWYKLINNVYKHKKPEEQNFEDKSIEEIMTWLHVDMHLMKNFDRIENLEDVLTWKIWNAFDLHAEKNEQWDVVMWGWLAEKARSLWLNKNLIFYLFWRNPSLSKFKDPNFINSISSKELNDEDKKIITEKIIPFWLKIGNTINTKFNLWEDLTGYFNENSLSLSQVISLYIITWGNSDYDKMNSLEKTYLYAKIPWIIAEKDVTKSASYVAVITKKLEIESEIPEEVKSILWGIWNSLKDSFVEWTSDVIKWIYWFWVKRPIVTTFVALAILFAPIAKSRTSLYRIITKR</sequence>
<dbReference type="AlphaFoldDB" id="K2GWQ3"/>